<keyword evidence="2" id="KW-1185">Reference proteome</keyword>
<comment type="caution">
    <text evidence="1">The sequence shown here is derived from an EMBL/GenBank/DDBJ whole genome shotgun (WGS) entry which is preliminary data.</text>
</comment>
<evidence type="ECO:0000313" key="1">
    <source>
        <dbReference type="EMBL" id="KAI9245358.1"/>
    </source>
</evidence>
<proteinExistence type="predicted"/>
<gene>
    <name evidence="1" type="ORF">BDA99DRAFT_543692</name>
</gene>
<dbReference type="AlphaFoldDB" id="A0AAD5P7G5"/>
<dbReference type="EMBL" id="JAIXMP010000052">
    <property type="protein sequence ID" value="KAI9245358.1"/>
    <property type="molecule type" value="Genomic_DNA"/>
</dbReference>
<reference evidence="1" key="1">
    <citation type="journal article" date="2022" name="IScience">
        <title>Evolution of zygomycete secretomes and the origins of terrestrial fungal ecologies.</title>
        <authorList>
            <person name="Chang Y."/>
            <person name="Wang Y."/>
            <person name="Mondo S."/>
            <person name="Ahrendt S."/>
            <person name="Andreopoulos W."/>
            <person name="Barry K."/>
            <person name="Beard J."/>
            <person name="Benny G.L."/>
            <person name="Blankenship S."/>
            <person name="Bonito G."/>
            <person name="Cuomo C."/>
            <person name="Desiro A."/>
            <person name="Gervers K.A."/>
            <person name="Hundley H."/>
            <person name="Kuo A."/>
            <person name="LaButti K."/>
            <person name="Lang B.F."/>
            <person name="Lipzen A."/>
            <person name="O'Donnell K."/>
            <person name="Pangilinan J."/>
            <person name="Reynolds N."/>
            <person name="Sandor L."/>
            <person name="Smith M.E."/>
            <person name="Tsang A."/>
            <person name="Grigoriev I.V."/>
            <person name="Stajich J.E."/>
            <person name="Spatafora J.W."/>
        </authorList>
    </citation>
    <scope>NUCLEOTIDE SEQUENCE</scope>
    <source>
        <strain evidence="1">RSA 2281</strain>
    </source>
</reference>
<protein>
    <submittedName>
        <fullName evidence="1">Uncharacterized protein</fullName>
    </submittedName>
</protein>
<dbReference type="Proteomes" id="UP001209540">
    <property type="component" value="Unassembled WGS sequence"/>
</dbReference>
<accession>A0AAD5P7G5</accession>
<evidence type="ECO:0000313" key="2">
    <source>
        <dbReference type="Proteomes" id="UP001209540"/>
    </source>
</evidence>
<organism evidence="1 2">
    <name type="scientific">Phascolomyces articulosus</name>
    <dbReference type="NCBI Taxonomy" id="60185"/>
    <lineage>
        <taxon>Eukaryota</taxon>
        <taxon>Fungi</taxon>
        <taxon>Fungi incertae sedis</taxon>
        <taxon>Mucoromycota</taxon>
        <taxon>Mucoromycotina</taxon>
        <taxon>Mucoromycetes</taxon>
        <taxon>Mucorales</taxon>
        <taxon>Lichtheimiaceae</taxon>
        <taxon>Phascolomyces</taxon>
    </lineage>
</organism>
<sequence>MGKSNSQHIMAPITNIKTSKVIMSKTTTSKAMTTTWPYDKHVSKKDNILRNRVETLIVSANPPTTKIYGAACVVELHLIDLQKLTSLEYQFQKYENSLEDSLYESSALFTSVVLATTNGTISKSEVHALAKRSPCLPCSREINASYEDDNVSKPKVLDYISQMLSKRMVLGKIGFHGLSYSSTLGDNNNND</sequence>
<reference evidence="1" key="2">
    <citation type="submission" date="2023-02" db="EMBL/GenBank/DDBJ databases">
        <authorList>
            <consortium name="DOE Joint Genome Institute"/>
            <person name="Mondo S.J."/>
            <person name="Chang Y."/>
            <person name="Wang Y."/>
            <person name="Ahrendt S."/>
            <person name="Andreopoulos W."/>
            <person name="Barry K."/>
            <person name="Beard J."/>
            <person name="Benny G.L."/>
            <person name="Blankenship S."/>
            <person name="Bonito G."/>
            <person name="Cuomo C."/>
            <person name="Desiro A."/>
            <person name="Gervers K.A."/>
            <person name="Hundley H."/>
            <person name="Kuo A."/>
            <person name="LaButti K."/>
            <person name="Lang B.F."/>
            <person name="Lipzen A."/>
            <person name="O'Donnell K."/>
            <person name="Pangilinan J."/>
            <person name="Reynolds N."/>
            <person name="Sandor L."/>
            <person name="Smith M.W."/>
            <person name="Tsang A."/>
            <person name="Grigoriev I.V."/>
            <person name="Stajich J.E."/>
            <person name="Spatafora J.W."/>
        </authorList>
    </citation>
    <scope>NUCLEOTIDE SEQUENCE</scope>
    <source>
        <strain evidence="1">RSA 2281</strain>
    </source>
</reference>
<name>A0AAD5P7G5_9FUNG</name>